<dbReference type="PROSITE" id="PS50920">
    <property type="entry name" value="SOLCAR"/>
    <property type="match status" value="3"/>
</dbReference>
<evidence type="ECO:0000256" key="10">
    <source>
        <dbReference type="RuleBase" id="RU000488"/>
    </source>
</evidence>
<dbReference type="GO" id="GO:0015217">
    <property type="term" value="F:ADP transmembrane transporter activity"/>
    <property type="evidence" value="ECO:0007669"/>
    <property type="project" value="TreeGrafter"/>
</dbReference>
<dbReference type="OrthoDB" id="18574at2759"/>
<evidence type="ECO:0000256" key="8">
    <source>
        <dbReference type="ARBA" id="ARBA00023136"/>
    </source>
</evidence>
<dbReference type="Pfam" id="PF00153">
    <property type="entry name" value="Mito_carr"/>
    <property type="match status" value="3"/>
</dbReference>
<keyword evidence="5" id="KW-0677">Repeat</keyword>
<evidence type="ECO:0000256" key="5">
    <source>
        <dbReference type="ARBA" id="ARBA00022737"/>
    </source>
</evidence>
<proteinExistence type="inferred from homology"/>
<sequence length="431" mass="46874">MTYVYNSQLDAFTLYHAVREESKPASIIGPALPALGHATSGAVGTAISKLITYPLDLLITRLQVQKQLRSSEKDSQYDGIVDAIEKIYSNEGGISAFYSGVLEETLKGVVDSFLFFLAYTYARQRRLASQGTKRLSAIDEIGVGVVAGAFSKFWTTPLQNVVTRKQAAAMMGQGSASYSTRDIARQIHAEKGLQGFWSGYSATLFLTLNPSLTFLLNRVFLRLLVPKSRESDPGARITFFLAAISKALASTITYPFSLAKTRAQISSQKPTERKGPTSESEKTDSVVEEKALRARQRTVITTILHIAKTEGIASLYQGLGAEVLKAFFSHGITMLAKDRIHTLIINLYYIVLKARKKYPSTDELKQMASDQARDTYAKGAEAAGNAASAAQDALKSGRSQAGELLEKSKGAASDVSQQVKNTVKNVTGEDE</sequence>
<evidence type="ECO:0000256" key="1">
    <source>
        <dbReference type="ARBA" id="ARBA00004141"/>
    </source>
</evidence>
<evidence type="ECO:0000256" key="4">
    <source>
        <dbReference type="ARBA" id="ARBA00022692"/>
    </source>
</evidence>
<reference evidence="12" key="1">
    <citation type="journal article" date="2020" name="Stud. Mycol.">
        <title>101 Dothideomycetes genomes: a test case for predicting lifestyles and emergence of pathogens.</title>
        <authorList>
            <person name="Haridas S."/>
            <person name="Albert R."/>
            <person name="Binder M."/>
            <person name="Bloem J."/>
            <person name="Labutti K."/>
            <person name="Salamov A."/>
            <person name="Andreopoulos B."/>
            <person name="Baker S."/>
            <person name="Barry K."/>
            <person name="Bills G."/>
            <person name="Bluhm B."/>
            <person name="Cannon C."/>
            <person name="Castanera R."/>
            <person name="Culley D."/>
            <person name="Daum C."/>
            <person name="Ezra D."/>
            <person name="Gonzalez J."/>
            <person name="Henrissat B."/>
            <person name="Kuo A."/>
            <person name="Liang C."/>
            <person name="Lipzen A."/>
            <person name="Lutzoni F."/>
            <person name="Magnuson J."/>
            <person name="Mondo S."/>
            <person name="Nolan M."/>
            <person name="Ohm R."/>
            <person name="Pangilinan J."/>
            <person name="Park H.-J."/>
            <person name="Ramirez L."/>
            <person name="Alfaro M."/>
            <person name="Sun H."/>
            <person name="Tritt A."/>
            <person name="Yoshinaga Y."/>
            <person name="Zwiers L.-H."/>
            <person name="Turgeon B."/>
            <person name="Goodwin S."/>
            <person name="Spatafora J."/>
            <person name="Crous P."/>
            <person name="Grigoriev I."/>
        </authorList>
    </citation>
    <scope>NUCLEOTIDE SEQUENCE</scope>
    <source>
        <strain evidence="12">CBS 119925</strain>
    </source>
</reference>
<dbReference type="Proteomes" id="UP000799440">
    <property type="component" value="Unassembled WGS sequence"/>
</dbReference>
<evidence type="ECO:0000256" key="2">
    <source>
        <dbReference type="ARBA" id="ARBA00006375"/>
    </source>
</evidence>
<dbReference type="Gene3D" id="1.50.40.10">
    <property type="entry name" value="Mitochondrial carrier domain"/>
    <property type="match status" value="1"/>
</dbReference>
<dbReference type="InterPro" id="IPR052217">
    <property type="entry name" value="Mito/Peroxisomal_Carrier"/>
</dbReference>
<dbReference type="PANTHER" id="PTHR45939">
    <property type="entry name" value="PEROXISOMAL MEMBRANE PROTEIN PMP34-RELATED"/>
    <property type="match status" value="1"/>
</dbReference>
<dbReference type="AlphaFoldDB" id="A0A6A6VBK5"/>
<keyword evidence="13" id="KW-1185">Reference proteome</keyword>
<keyword evidence="8 9" id="KW-0472">Membrane</keyword>
<feature type="compositionally biased region" description="Basic and acidic residues" evidence="11">
    <location>
        <begin position="270"/>
        <end position="286"/>
    </location>
</feature>
<feature type="compositionally biased region" description="Polar residues" evidence="11">
    <location>
        <begin position="414"/>
        <end position="425"/>
    </location>
</feature>
<name>A0A6A6VBK5_9PLEO</name>
<evidence type="ECO:0000256" key="11">
    <source>
        <dbReference type="SAM" id="MobiDB-lite"/>
    </source>
</evidence>
<comment type="subcellular location">
    <subcellularLocation>
        <location evidence="1">Membrane</location>
        <topology evidence="1">Multi-pass membrane protein</topology>
    </subcellularLocation>
</comment>
<dbReference type="GO" id="GO:0016020">
    <property type="term" value="C:membrane"/>
    <property type="evidence" value="ECO:0007669"/>
    <property type="project" value="UniProtKB-SubCell"/>
</dbReference>
<feature type="region of interest" description="Disordered" evidence="11">
    <location>
        <begin position="388"/>
        <end position="431"/>
    </location>
</feature>
<keyword evidence="6" id="KW-0496">Mitochondrion</keyword>
<accession>A0A6A6VBK5</accession>
<dbReference type="SUPFAM" id="SSF103506">
    <property type="entry name" value="Mitochondrial carrier"/>
    <property type="match status" value="1"/>
</dbReference>
<dbReference type="EMBL" id="MU006573">
    <property type="protein sequence ID" value="KAF2747286.1"/>
    <property type="molecule type" value="Genomic_DNA"/>
</dbReference>
<keyword evidence="7" id="KW-1133">Transmembrane helix</keyword>
<organism evidence="12 13">
    <name type="scientific">Sporormia fimetaria CBS 119925</name>
    <dbReference type="NCBI Taxonomy" id="1340428"/>
    <lineage>
        <taxon>Eukaryota</taxon>
        <taxon>Fungi</taxon>
        <taxon>Dikarya</taxon>
        <taxon>Ascomycota</taxon>
        <taxon>Pezizomycotina</taxon>
        <taxon>Dothideomycetes</taxon>
        <taxon>Pleosporomycetidae</taxon>
        <taxon>Pleosporales</taxon>
        <taxon>Sporormiaceae</taxon>
        <taxon>Sporormia</taxon>
    </lineage>
</organism>
<protein>
    <submittedName>
        <fullName evidence="12">Mitochondrial carrier</fullName>
    </submittedName>
</protein>
<feature type="repeat" description="Solcar" evidence="9">
    <location>
        <begin position="135"/>
        <end position="223"/>
    </location>
</feature>
<evidence type="ECO:0000256" key="3">
    <source>
        <dbReference type="ARBA" id="ARBA00022448"/>
    </source>
</evidence>
<evidence type="ECO:0000256" key="9">
    <source>
        <dbReference type="PROSITE-ProRule" id="PRU00282"/>
    </source>
</evidence>
<dbReference type="InterPro" id="IPR023395">
    <property type="entry name" value="MCP_dom_sf"/>
</dbReference>
<keyword evidence="6" id="KW-0999">Mitochondrion inner membrane</keyword>
<dbReference type="PANTHER" id="PTHR45939:SF2">
    <property type="entry name" value="CARRIER PROTEIN, PUTATIVE (AFU_ORTHOLOGUE AFUA_2G13870)-RELATED"/>
    <property type="match status" value="1"/>
</dbReference>
<dbReference type="InterPro" id="IPR018108">
    <property type="entry name" value="MCP_transmembrane"/>
</dbReference>
<feature type="repeat" description="Solcar" evidence="9">
    <location>
        <begin position="32"/>
        <end position="125"/>
    </location>
</feature>
<keyword evidence="3 10" id="KW-0813">Transport</keyword>
<feature type="region of interest" description="Disordered" evidence="11">
    <location>
        <begin position="265"/>
        <end position="286"/>
    </location>
</feature>
<evidence type="ECO:0000313" key="12">
    <source>
        <dbReference type="EMBL" id="KAF2747286.1"/>
    </source>
</evidence>
<gene>
    <name evidence="12" type="ORF">M011DRAFT_486569</name>
</gene>
<evidence type="ECO:0000256" key="7">
    <source>
        <dbReference type="ARBA" id="ARBA00022989"/>
    </source>
</evidence>
<keyword evidence="4 9" id="KW-0812">Transmembrane</keyword>
<evidence type="ECO:0000313" key="13">
    <source>
        <dbReference type="Proteomes" id="UP000799440"/>
    </source>
</evidence>
<comment type="similarity">
    <text evidence="2 10">Belongs to the mitochondrial carrier (TC 2.A.29) family.</text>
</comment>
<evidence type="ECO:0000256" key="6">
    <source>
        <dbReference type="ARBA" id="ARBA00022792"/>
    </source>
</evidence>
<feature type="repeat" description="Solcar" evidence="9">
    <location>
        <begin position="233"/>
        <end position="343"/>
    </location>
</feature>